<dbReference type="RefSeq" id="WP_092505335.1">
    <property type="nucleotide sequence ID" value="NZ_FOEH01000005.1"/>
</dbReference>
<organism evidence="2 3">
    <name type="scientific">Virgibacillus subterraneus</name>
    <dbReference type="NCBI Taxonomy" id="621109"/>
    <lineage>
        <taxon>Bacteria</taxon>
        <taxon>Bacillati</taxon>
        <taxon>Bacillota</taxon>
        <taxon>Bacilli</taxon>
        <taxon>Bacillales</taxon>
        <taxon>Bacillaceae</taxon>
        <taxon>Virgibacillus</taxon>
    </lineage>
</organism>
<dbReference type="InterPro" id="IPR052159">
    <property type="entry name" value="Competence_DNA_uptake"/>
</dbReference>
<gene>
    <name evidence="2" type="ORF">SAMN05216232_3091</name>
</gene>
<accession>A0A1H9I8U4</accession>
<dbReference type="SUPFAM" id="SSF56281">
    <property type="entry name" value="Metallo-hydrolase/oxidoreductase"/>
    <property type="match status" value="1"/>
</dbReference>
<dbReference type="EMBL" id="FOEH01000005">
    <property type="protein sequence ID" value="SEQ70982.1"/>
    <property type="molecule type" value="Genomic_DNA"/>
</dbReference>
<sequence length="361" mass="40727">MGFEVDFLPVGENSKNGDAIAVRYGHPGNYKVMIVDGGTKQSGEKLVSHIQDYYNTNYVDFVVNTHPDADHASGLSVVLEELEVGELWMHLPWLHSQTIREMFKDGRITDNSLSERIKNSLNAAYNVYEIAEEKGINIYEPFEGDMIGNFTVMSPNKDWYINELLPNFEGMPEKKEAEYASIFKSFQEMVQTTMRKVAEYIDETWEIETLKEGVKTSARNESSVVLFSNLDGNGILLTGDAGIQALDRVSDFAENSGINLLDCKFIQVPHHGSRHNVSPSALDRILGEKISADTEATKRAYASVSKGAEDYPRRSVANAFRRRGAKVFSTKGKTIWYYNDMSDRDGWSPIEPLPFYDKVEE</sequence>
<proteinExistence type="predicted"/>
<keyword evidence="3" id="KW-1185">Reference proteome</keyword>
<dbReference type="PANTHER" id="PTHR30619:SF1">
    <property type="entry name" value="RECOMBINATION PROTEIN 2"/>
    <property type="match status" value="1"/>
</dbReference>
<comment type="caution">
    <text evidence="2">The sequence shown here is derived from an EMBL/GenBank/DDBJ whole genome shotgun (WGS) entry which is preliminary data.</text>
</comment>
<feature type="domain" description="Metallo-beta-lactamase" evidence="1">
    <location>
        <begin position="31"/>
        <end position="101"/>
    </location>
</feature>
<reference evidence="2 3" key="1">
    <citation type="submission" date="2016-10" db="EMBL/GenBank/DDBJ databases">
        <authorList>
            <person name="Varghese N."/>
            <person name="Submissions S."/>
        </authorList>
    </citation>
    <scope>NUCLEOTIDE SEQUENCE [LARGE SCALE GENOMIC DNA]</scope>
    <source>
        <strain evidence="2 3">CGMCC 1.7734</strain>
    </source>
</reference>
<evidence type="ECO:0000259" key="1">
    <source>
        <dbReference type="Pfam" id="PF00753"/>
    </source>
</evidence>
<protein>
    <recommendedName>
        <fullName evidence="1">Metallo-beta-lactamase domain-containing protein</fullName>
    </recommendedName>
</protein>
<dbReference type="InterPro" id="IPR001279">
    <property type="entry name" value="Metallo-B-lactamas"/>
</dbReference>
<evidence type="ECO:0000313" key="2">
    <source>
        <dbReference type="EMBL" id="SEQ70982.1"/>
    </source>
</evidence>
<dbReference type="Gene3D" id="3.60.15.10">
    <property type="entry name" value="Ribonuclease Z/Hydroxyacylglutathione hydrolase-like"/>
    <property type="match status" value="1"/>
</dbReference>
<dbReference type="InterPro" id="IPR036866">
    <property type="entry name" value="RibonucZ/Hydroxyglut_hydro"/>
</dbReference>
<dbReference type="Pfam" id="PF00753">
    <property type="entry name" value="Lactamase_B"/>
    <property type="match status" value="1"/>
</dbReference>
<dbReference type="PANTHER" id="PTHR30619">
    <property type="entry name" value="DNA INTERNALIZATION/COMPETENCE PROTEIN COMEC/REC2"/>
    <property type="match status" value="1"/>
</dbReference>
<evidence type="ECO:0000313" key="3">
    <source>
        <dbReference type="Proteomes" id="UP000198733"/>
    </source>
</evidence>
<name>A0A1H9I8U4_9BACI</name>
<dbReference type="Proteomes" id="UP000198733">
    <property type="component" value="Unassembled WGS sequence"/>
</dbReference>